<dbReference type="GO" id="GO:0016747">
    <property type="term" value="F:acyltransferase activity, transferring groups other than amino-acyl groups"/>
    <property type="evidence" value="ECO:0007669"/>
    <property type="project" value="InterPro"/>
</dbReference>
<dbReference type="EMBL" id="VSSQ01004410">
    <property type="protein sequence ID" value="MPM25084.1"/>
    <property type="molecule type" value="Genomic_DNA"/>
</dbReference>
<feature type="domain" description="N-acetyltransferase" evidence="1">
    <location>
        <begin position="54"/>
        <end position="198"/>
    </location>
</feature>
<dbReference type="CDD" id="cd04301">
    <property type="entry name" value="NAT_SF"/>
    <property type="match status" value="1"/>
</dbReference>
<dbReference type="Gene3D" id="3.40.630.30">
    <property type="match status" value="1"/>
</dbReference>
<dbReference type="InterPro" id="IPR000182">
    <property type="entry name" value="GNAT_dom"/>
</dbReference>
<evidence type="ECO:0000259" key="1">
    <source>
        <dbReference type="PROSITE" id="PS51186"/>
    </source>
</evidence>
<dbReference type="InterPro" id="IPR016181">
    <property type="entry name" value="Acyl_CoA_acyltransferase"/>
</dbReference>
<protein>
    <recommendedName>
        <fullName evidence="1">N-acetyltransferase domain-containing protein</fullName>
    </recommendedName>
</protein>
<dbReference type="PROSITE" id="PS51186">
    <property type="entry name" value="GNAT"/>
    <property type="match status" value="1"/>
</dbReference>
<dbReference type="SUPFAM" id="SSF55729">
    <property type="entry name" value="Acyl-CoA N-acyltransferases (Nat)"/>
    <property type="match status" value="1"/>
</dbReference>
<name>A0A644YG53_9ZZZZ</name>
<dbReference type="AlphaFoldDB" id="A0A644YG53"/>
<reference evidence="2" key="1">
    <citation type="submission" date="2019-08" db="EMBL/GenBank/DDBJ databases">
        <authorList>
            <person name="Kucharzyk K."/>
            <person name="Murdoch R.W."/>
            <person name="Higgins S."/>
            <person name="Loffler F."/>
        </authorList>
    </citation>
    <scope>NUCLEOTIDE SEQUENCE</scope>
</reference>
<dbReference type="Pfam" id="PF13508">
    <property type="entry name" value="Acetyltransf_7"/>
    <property type="match status" value="1"/>
</dbReference>
<proteinExistence type="predicted"/>
<organism evidence="2">
    <name type="scientific">bioreactor metagenome</name>
    <dbReference type="NCBI Taxonomy" id="1076179"/>
    <lineage>
        <taxon>unclassified sequences</taxon>
        <taxon>metagenomes</taxon>
        <taxon>ecological metagenomes</taxon>
    </lineage>
</organism>
<accession>A0A644YG53</accession>
<evidence type="ECO:0000313" key="2">
    <source>
        <dbReference type="EMBL" id="MPM25084.1"/>
    </source>
</evidence>
<gene>
    <name evidence="2" type="ORF">SDC9_71574</name>
</gene>
<sequence>MPIEYCAYYIFMYDLLEFCYIIDIVSQQLSNQRRLTVPFDYFNLTRKDMAVNVKKVRRYNGDYKMIKELYSHAFPDIERLPLLLLRLMALKPNIEFYSVYDEEEFCGLLYIVNYKAMSLVYYFAVRSDIRSMGYGTKVLEWLKKEKNSISIIMETVHEKCDNAGQRQQRKNFYLKNGFKDTGYYMKDYSGTFDILSTESDINPKEFKKLIKQFTFWMSDLKVGKFLSA</sequence>
<comment type="caution">
    <text evidence="2">The sequence shown here is derived from an EMBL/GenBank/DDBJ whole genome shotgun (WGS) entry which is preliminary data.</text>
</comment>